<dbReference type="Proteomes" id="UP000005466">
    <property type="component" value="Unassembled WGS sequence"/>
</dbReference>
<proteinExistence type="predicted"/>
<organism evidence="1 2">
    <name type="scientific">Pseudomonas savastanoi pv. glycinea str. race 4</name>
    <dbReference type="NCBI Taxonomy" id="875330"/>
    <lineage>
        <taxon>Bacteria</taxon>
        <taxon>Pseudomonadati</taxon>
        <taxon>Pseudomonadota</taxon>
        <taxon>Gammaproteobacteria</taxon>
        <taxon>Pseudomonadales</taxon>
        <taxon>Pseudomonadaceae</taxon>
        <taxon>Pseudomonas</taxon>
    </lineage>
</organism>
<evidence type="ECO:0000313" key="1">
    <source>
        <dbReference type="EMBL" id="EGH19008.1"/>
    </source>
</evidence>
<comment type="caution">
    <text evidence="1">The sequence shown here is derived from an EMBL/GenBank/DDBJ whole genome shotgun (WGS) entry which is preliminary data.</text>
</comment>
<accession>F3CIB6</accession>
<name>F3CIB6_PSESG</name>
<dbReference type="HOGENOM" id="CLU_3378826_0_0_6"/>
<feature type="non-terminal residue" evidence="1">
    <location>
        <position position="1"/>
    </location>
</feature>
<dbReference type="AlphaFoldDB" id="F3CIB6"/>
<sequence>KKQPVTALVMFSDRVFGDSGVQPLLDAFVDASQ</sequence>
<dbReference type="EMBL" id="ADWY01003467">
    <property type="protein sequence ID" value="EGH19008.1"/>
    <property type="molecule type" value="Genomic_DNA"/>
</dbReference>
<reference evidence="1 2" key="1">
    <citation type="journal article" date="2011" name="PLoS Pathog.">
        <title>Dynamic evolution of pathogenicity revealed by sequencing and comparative genomics of 19 Pseudomonas syringae isolates.</title>
        <authorList>
            <person name="Baltrus D.A."/>
            <person name="Nishimura M.T."/>
            <person name="Romanchuk A."/>
            <person name="Chang J.H."/>
            <person name="Mukhtar M.S."/>
            <person name="Cherkis K."/>
            <person name="Roach J."/>
            <person name="Grant S.R."/>
            <person name="Jones C.D."/>
            <person name="Dangl J.L."/>
        </authorList>
    </citation>
    <scope>NUCLEOTIDE SEQUENCE [LARGE SCALE GENOMIC DNA]</scope>
    <source>
        <strain evidence="2">race 4</strain>
    </source>
</reference>
<gene>
    <name evidence="1" type="ORF">Pgy4_39198</name>
</gene>
<protein>
    <submittedName>
        <fullName evidence="1">Uncharacterized protein</fullName>
    </submittedName>
</protein>
<evidence type="ECO:0000313" key="2">
    <source>
        <dbReference type="Proteomes" id="UP000005466"/>
    </source>
</evidence>